<reference evidence="3" key="2">
    <citation type="submission" date="2020-10" db="UniProtKB">
        <authorList>
            <consortium name="WormBaseParasite"/>
        </authorList>
    </citation>
    <scope>IDENTIFICATION</scope>
</reference>
<protein>
    <submittedName>
        <fullName evidence="3">BZIP domain-containing protein</fullName>
    </submittedName>
</protein>
<feature type="compositionally biased region" description="Basic residues" evidence="1">
    <location>
        <begin position="38"/>
        <end position="49"/>
    </location>
</feature>
<keyword evidence="2" id="KW-1185">Reference proteome</keyword>
<dbReference type="WBParaSite" id="Pan_g11921.t1">
    <property type="protein sequence ID" value="Pan_g11921.t1"/>
    <property type="gene ID" value="Pan_g11921"/>
</dbReference>
<feature type="region of interest" description="Disordered" evidence="1">
    <location>
        <begin position="1"/>
        <end position="68"/>
    </location>
</feature>
<reference evidence="2" key="1">
    <citation type="journal article" date="2013" name="Genetics">
        <title>The draft genome and transcriptome of Panagrellus redivivus are shaped by the harsh demands of a free-living lifestyle.</title>
        <authorList>
            <person name="Srinivasan J."/>
            <person name="Dillman A.R."/>
            <person name="Macchietto M.G."/>
            <person name="Heikkinen L."/>
            <person name="Lakso M."/>
            <person name="Fracchia K.M."/>
            <person name="Antoshechkin I."/>
            <person name="Mortazavi A."/>
            <person name="Wong G."/>
            <person name="Sternberg P.W."/>
        </authorList>
    </citation>
    <scope>NUCLEOTIDE SEQUENCE [LARGE SCALE GENOMIC DNA]</scope>
    <source>
        <strain evidence="2">MT8872</strain>
    </source>
</reference>
<feature type="compositionally biased region" description="Basic residues" evidence="1">
    <location>
        <begin position="17"/>
        <end position="30"/>
    </location>
</feature>
<evidence type="ECO:0000313" key="3">
    <source>
        <dbReference type="WBParaSite" id="Pan_g11921.t1"/>
    </source>
</evidence>
<sequence>MEDPRPARHLDPNQKTRMIKGRALAQKKRQGLSNARSKAAKASHKARASKAKENKEADESSPTATNGIDPATAAYLARGNANIINSMDAFYKEVNYDEFTSMLENSLEQAGVDMEAERAKMAEIEARVALEPPAPVIGFMSPPAPTTYAIPATNNMYPIMNAPTMMVMSTSTTAYGMPTNTGPSTSFILNGNYETAPQVAGNQTDDDSEQYKDEAWTIEALKKELVHKNKVINALKKSKKNEANKRPPKTIASFKTKALRKTRLQELYEANGITPREAFALVPASLTPAEEANIISTLGISEHRRAYLKRHLGDLGLDILAPTKDFHEAFEALCYTTGYTPPVEENEEFLNESIQDDPAPPTKTRKRPSRAKAAQPAPTDDHEELD</sequence>
<proteinExistence type="predicted"/>
<organism evidence="2 3">
    <name type="scientific">Panagrellus redivivus</name>
    <name type="common">Microworm</name>
    <dbReference type="NCBI Taxonomy" id="6233"/>
    <lineage>
        <taxon>Eukaryota</taxon>
        <taxon>Metazoa</taxon>
        <taxon>Ecdysozoa</taxon>
        <taxon>Nematoda</taxon>
        <taxon>Chromadorea</taxon>
        <taxon>Rhabditida</taxon>
        <taxon>Tylenchina</taxon>
        <taxon>Panagrolaimomorpha</taxon>
        <taxon>Panagrolaimoidea</taxon>
        <taxon>Panagrolaimidae</taxon>
        <taxon>Panagrellus</taxon>
    </lineage>
</organism>
<accession>A0A7E4USM3</accession>
<dbReference type="AlphaFoldDB" id="A0A7E4USM3"/>
<evidence type="ECO:0000313" key="2">
    <source>
        <dbReference type="Proteomes" id="UP000492821"/>
    </source>
</evidence>
<evidence type="ECO:0000256" key="1">
    <source>
        <dbReference type="SAM" id="MobiDB-lite"/>
    </source>
</evidence>
<dbReference type="Proteomes" id="UP000492821">
    <property type="component" value="Unassembled WGS sequence"/>
</dbReference>
<feature type="compositionally biased region" description="Basic and acidic residues" evidence="1">
    <location>
        <begin position="1"/>
        <end position="14"/>
    </location>
</feature>
<feature type="region of interest" description="Disordered" evidence="1">
    <location>
        <begin position="346"/>
        <end position="386"/>
    </location>
</feature>
<name>A0A7E4USM3_PANRE</name>